<evidence type="ECO:0000313" key="2">
    <source>
        <dbReference type="EMBL" id="KOB68250.1"/>
    </source>
</evidence>
<evidence type="ECO:0000256" key="1">
    <source>
        <dbReference type="SAM" id="MobiDB-lite"/>
    </source>
</evidence>
<organism evidence="2 3">
    <name type="scientific">Operophtera brumata</name>
    <name type="common">Winter moth</name>
    <name type="synonym">Phalaena brumata</name>
    <dbReference type="NCBI Taxonomy" id="104452"/>
    <lineage>
        <taxon>Eukaryota</taxon>
        <taxon>Metazoa</taxon>
        <taxon>Ecdysozoa</taxon>
        <taxon>Arthropoda</taxon>
        <taxon>Hexapoda</taxon>
        <taxon>Insecta</taxon>
        <taxon>Pterygota</taxon>
        <taxon>Neoptera</taxon>
        <taxon>Endopterygota</taxon>
        <taxon>Lepidoptera</taxon>
        <taxon>Glossata</taxon>
        <taxon>Ditrysia</taxon>
        <taxon>Geometroidea</taxon>
        <taxon>Geometridae</taxon>
        <taxon>Larentiinae</taxon>
        <taxon>Operophtera</taxon>
    </lineage>
</organism>
<keyword evidence="3" id="KW-1185">Reference proteome</keyword>
<dbReference type="EMBL" id="JTDY01004358">
    <property type="protein sequence ID" value="KOB68250.1"/>
    <property type="molecule type" value="Genomic_DNA"/>
</dbReference>
<proteinExistence type="predicted"/>
<dbReference type="AlphaFoldDB" id="A0A0L7KYM7"/>
<sequence>MTNKRRNGKHQSFDDDDTAEQSRGPQGMLHLMENLVPKYDGQDQTYPVHRWIQYIEDNGDIFEWSPTQRLLVARRSLTGTAALWLRSEKTHKTWDELKQAIGREFPDTVDIKTVHELMSTRIKKQNPYMGAQRIICGLRKCNYKSSEECVAQYKSGDLLLSFTQEKGKKGKS</sequence>
<feature type="region of interest" description="Disordered" evidence="1">
    <location>
        <begin position="1"/>
        <end position="24"/>
    </location>
</feature>
<gene>
    <name evidence="2" type="ORF">OBRU01_18489</name>
</gene>
<comment type="caution">
    <text evidence="2">The sequence shown here is derived from an EMBL/GenBank/DDBJ whole genome shotgun (WGS) entry which is preliminary data.</text>
</comment>
<protein>
    <submittedName>
        <fullName evidence="2">Putative blastopia polyprotein</fullName>
    </submittedName>
</protein>
<name>A0A0L7KYM7_OPEBR</name>
<dbReference type="Proteomes" id="UP000037510">
    <property type="component" value="Unassembled WGS sequence"/>
</dbReference>
<evidence type="ECO:0000313" key="3">
    <source>
        <dbReference type="Proteomes" id="UP000037510"/>
    </source>
</evidence>
<reference evidence="2 3" key="1">
    <citation type="journal article" date="2015" name="Genome Biol. Evol.">
        <title>The genome of winter moth (Operophtera brumata) provides a genomic perspective on sexual dimorphism and phenology.</title>
        <authorList>
            <person name="Derks M.F."/>
            <person name="Smit S."/>
            <person name="Salis L."/>
            <person name="Schijlen E."/>
            <person name="Bossers A."/>
            <person name="Mateman C."/>
            <person name="Pijl A.S."/>
            <person name="de Ridder D."/>
            <person name="Groenen M.A."/>
            <person name="Visser M.E."/>
            <person name="Megens H.J."/>
        </authorList>
    </citation>
    <scope>NUCLEOTIDE SEQUENCE [LARGE SCALE GENOMIC DNA]</scope>
    <source>
        <strain evidence="2">WM2013NL</strain>
        <tissue evidence="2">Head and thorax</tissue>
    </source>
</reference>
<accession>A0A0L7KYM7</accession>